<dbReference type="Proteomes" id="UP001374599">
    <property type="component" value="Unassembled WGS sequence"/>
</dbReference>
<sequence length="602" mass="70657">MRLKYFLKKYILTPLVRSIRMKLFVLTLTVAIVPLMVAAVISRQNSQDAMEQEILTQNESKMEWVNREFYGNVERIDESLTAFFFDNNVQFYTSKVDQNDSWQKEGIQFFRTKLKAYLFANFRDFITVRYYSFESNKVFSASYEQDFLINEISDDEFKTNQLFKNEGGLLYNIKEKEKGQVIEGPYLTKIYRRFDNQEVISALVVKLNWNLFERAAGLLNTEKNSREFFLDGEGKIIYETHKGLERDNSDEIYEYVKESDEGGYLIINDEYVFHRRLSEELYLVKTIPTSIATEFYRKTMSSQLVIILLTGIIIIGIILFFGAQLMKPIRSLTKSMQNIDDLLVSDALPETIAKTNDEIKVLEQSYRFMIDKIRNLIDKEYKQRIEIQSAQLMALQAQINPHFMYNTLQMIGAMAVEKEAMEIYEIIGAFSKMMRYNMQLTEELVTVEQELANVEQYLQIQKKRFDKKLIVYIHVPENTKQILMPKLSIQPIVENCFKYGFVRTEREWIIDVRIWQDTGDLYVSVKDNGQGITAGRLLEVQRNLIGDEEAPFYKNENLGLKNIDARIKMYFGRTYGLKVESEEGQYTTITMIMKATKKKEEA</sequence>
<dbReference type="EMBL" id="BTPU01000018">
    <property type="protein sequence ID" value="GMQ61965.1"/>
    <property type="molecule type" value="Genomic_DNA"/>
</dbReference>
<proteinExistence type="predicted"/>
<accession>A0ACB5UGG4</accession>
<evidence type="ECO:0000313" key="1">
    <source>
        <dbReference type="EMBL" id="GMQ61965.1"/>
    </source>
</evidence>
<organism evidence="1 2">
    <name type="scientific">Vallitalea maricola</name>
    <dbReference type="NCBI Taxonomy" id="3074433"/>
    <lineage>
        <taxon>Bacteria</taxon>
        <taxon>Bacillati</taxon>
        <taxon>Bacillota</taxon>
        <taxon>Clostridia</taxon>
        <taxon>Lachnospirales</taxon>
        <taxon>Vallitaleaceae</taxon>
        <taxon>Vallitalea</taxon>
    </lineage>
</organism>
<keyword evidence="1" id="KW-0418">Kinase</keyword>
<reference evidence="1" key="1">
    <citation type="submission" date="2023-09" db="EMBL/GenBank/DDBJ databases">
        <title>Vallitalea sediminicola and Vallitalea maricola sp. nov., anaerobic bacteria isolated from marine sediment.</title>
        <authorList>
            <person name="Hirano S."/>
            <person name="Maeda A."/>
            <person name="Terahara T."/>
            <person name="Mori K."/>
            <person name="Hamada M."/>
            <person name="Matsumoto R."/>
            <person name="Kobayashi T."/>
        </authorList>
    </citation>
    <scope>NUCLEOTIDE SEQUENCE</scope>
    <source>
        <strain evidence="1">AN17-2</strain>
    </source>
</reference>
<protein>
    <submittedName>
        <fullName evidence="1">Sensor histidine kinase</fullName>
    </submittedName>
</protein>
<comment type="caution">
    <text evidence="1">The sequence shown here is derived from an EMBL/GenBank/DDBJ whole genome shotgun (WGS) entry which is preliminary data.</text>
</comment>
<name>A0ACB5UGG4_9FIRM</name>
<gene>
    <name evidence="1" type="ORF">AN2V17_11950</name>
</gene>
<evidence type="ECO:0000313" key="2">
    <source>
        <dbReference type="Proteomes" id="UP001374599"/>
    </source>
</evidence>
<keyword evidence="1" id="KW-0808">Transferase</keyword>
<keyword evidence="2" id="KW-1185">Reference proteome</keyword>